<reference evidence="1" key="1">
    <citation type="journal article" name="DNA Res.">
        <title>The physiological potential of anammox bacteria as revealed by their core genome structure.</title>
        <authorList>
            <person name="Okubo T."/>
            <person name="Toyoda A."/>
            <person name="Fukuhara K."/>
            <person name="Uchiyama I."/>
            <person name="Harigaya Y."/>
            <person name="Kuroiwa M."/>
            <person name="Suzuki T."/>
            <person name="Murakami Y."/>
            <person name="Suwa Y."/>
            <person name="Takami H."/>
        </authorList>
    </citation>
    <scope>NUCLEOTIDE SEQUENCE</scope>
    <source>
        <strain evidence="1">317325-3</strain>
    </source>
</reference>
<dbReference type="Gene3D" id="3.40.190.10">
    <property type="entry name" value="Periplasmic binding protein-like II"/>
    <property type="match status" value="2"/>
</dbReference>
<evidence type="ECO:0000313" key="2">
    <source>
        <dbReference type="Proteomes" id="UP000662914"/>
    </source>
</evidence>
<name>A0A809RN05_9PROT</name>
<dbReference type="AlphaFoldDB" id="A0A809RN05"/>
<accession>A0A809RN05</accession>
<dbReference type="EMBL" id="AP021857">
    <property type="protein sequence ID" value="BBO20922.1"/>
    <property type="molecule type" value="Genomic_DNA"/>
</dbReference>
<evidence type="ECO:0000313" key="1">
    <source>
        <dbReference type="EMBL" id="BBO20922.1"/>
    </source>
</evidence>
<proteinExistence type="predicted"/>
<dbReference type="SUPFAM" id="SSF53850">
    <property type="entry name" value="Periplasmic binding protein-like II"/>
    <property type="match status" value="1"/>
</dbReference>
<dbReference type="PANTHER" id="PTHR30024">
    <property type="entry name" value="ALIPHATIC SULFONATES-BINDING PROTEIN-RELATED"/>
    <property type="match status" value="1"/>
</dbReference>
<gene>
    <name evidence="1" type="ORF">DSYM_16210</name>
</gene>
<protein>
    <submittedName>
        <fullName evidence="1">Uncharacterized protein</fullName>
    </submittedName>
</protein>
<dbReference type="KEGG" id="ddz:DSYM_16210"/>
<organism evidence="1 2">
    <name type="scientific">Candidatus Desulfobacillus denitrificans</name>
    <dbReference type="NCBI Taxonomy" id="2608985"/>
    <lineage>
        <taxon>Bacteria</taxon>
        <taxon>Pseudomonadati</taxon>
        <taxon>Pseudomonadota</taxon>
        <taxon>Betaproteobacteria</taxon>
        <taxon>Candidatus Desulfobacillus</taxon>
    </lineage>
</organism>
<dbReference type="Proteomes" id="UP000662914">
    <property type="component" value="Chromosome"/>
</dbReference>
<dbReference type="PANTHER" id="PTHR30024:SF17">
    <property type="entry name" value="SOLUTE-BINDING PROTEIN FAMILY 3_N-TERMINAL DOMAIN-CONTAINING PROTEIN"/>
    <property type="match status" value="1"/>
</dbReference>
<dbReference type="Pfam" id="PF12974">
    <property type="entry name" value="Phosphonate-bd"/>
    <property type="match status" value="1"/>
</dbReference>
<sequence length="283" mass="31316">MLLWHRTIRNLRQLALAGIALLHPLAAIAQPPLQLGIFPYLPTATLLTTYEPLRQHLAARLQRPVEASTAHDFRAFVRRCLAGEYDLLVMGSGMGRYVEMEAGYVPLVVSRRKIHALLLVGTGSKYARIAELRNGRVTSLDPFTVSSQLGAQLLRNGGLDPQRDVRFDFVTTPFNAAQAVILGEAEAAIVPNLLLAQLSAEMRAKLRVLAESPAIAGITFYARKEAALPPPQLAALLIDFSDKHEAGRRFVQQAQLDGLRLPAANEFRMNDAFLPETRRQLQR</sequence>